<keyword evidence="1 2" id="KW-0597">Phosphoprotein</keyword>
<dbReference type="InterPro" id="IPR011006">
    <property type="entry name" value="CheY-like_superfamily"/>
</dbReference>
<feature type="domain" description="Response regulatory" evidence="3">
    <location>
        <begin position="10"/>
        <end position="126"/>
    </location>
</feature>
<evidence type="ECO:0000259" key="3">
    <source>
        <dbReference type="PROSITE" id="PS50110"/>
    </source>
</evidence>
<comment type="caution">
    <text evidence="4">The sequence shown here is derived from an EMBL/GenBank/DDBJ whole genome shotgun (WGS) entry which is preliminary data.</text>
</comment>
<dbReference type="RefSeq" id="WP_231011157.1">
    <property type="nucleotide sequence ID" value="NZ_BAAAEW010000006.1"/>
</dbReference>
<proteinExistence type="predicted"/>
<name>A0ABN1JS82_9BURK</name>
<keyword evidence="5" id="KW-1185">Reference proteome</keyword>
<reference evidence="4 5" key="1">
    <citation type="journal article" date="2019" name="Int. J. Syst. Evol. Microbiol.">
        <title>The Global Catalogue of Microorganisms (GCM) 10K type strain sequencing project: providing services to taxonomists for standard genome sequencing and annotation.</title>
        <authorList>
            <consortium name="The Broad Institute Genomics Platform"/>
            <consortium name="The Broad Institute Genome Sequencing Center for Infectious Disease"/>
            <person name="Wu L."/>
            <person name="Ma J."/>
        </authorList>
    </citation>
    <scope>NUCLEOTIDE SEQUENCE [LARGE SCALE GENOMIC DNA]</scope>
    <source>
        <strain evidence="4 5">JCM 15503</strain>
    </source>
</reference>
<dbReference type="SUPFAM" id="SSF52172">
    <property type="entry name" value="CheY-like"/>
    <property type="match status" value="1"/>
</dbReference>
<sequence length="135" mass="14357">MTVDTHRAARILIVDDNAMNVELTSYVLSADGLEVDAAEDGLAALDRVQANPPDLILLDIQMPGLDGLTLARRLKSDPATRHIVLVAFTAYAMKGDDARMRAAGCDGYLSKPIDVTKLAAQVREMLPPGIGTAIG</sequence>
<evidence type="ECO:0000313" key="5">
    <source>
        <dbReference type="Proteomes" id="UP001500279"/>
    </source>
</evidence>
<accession>A0ABN1JS82</accession>
<dbReference type="PANTHER" id="PTHR45339">
    <property type="entry name" value="HYBRID SIGNAL TRANSDUCTION HISTIDINE KINASE J"/>
    <property type="match status" value="1"/>
</dbReference>
<evidence type="ECO:0000313" key="4">
    <source>
        <dbReference type="EMBL" id="GAA0745688.1"/>
    </source>
</evidence>
<dbReference type="InterPro" id="IPR001789">
    <property type="entry name" value="Sig_transdc_resp-reg_receiver"/>
</dbReference>
<gene>
    <name evidence="4" type="ORF">GCM10009107_12270</name>
</gene>
<dbReference type="PROSITE" id="PS50110">
    <property type="entry name" value="RESPONSE_REGULATORY"/>
    <property type="match status" value="1"/>
</dbReference>
<dbReference type="Pfam" id="PF00072">
    <property type="entry name" value="Response_reg"/>
    <property type="match status" value="1"/>
</dbReference>
<protein>
    <submittedName>
        <fullName evidence="4">Response regulator</fullName>
    </submittedName>
</protein>
<feature type="modified residue" description="4-aspartylphosphate" evidence="2">
    <location>
        <position position="59"/>
    </location>
</feature>
<dbReference type="Proteomes" id="UP001500279">
    <property type="component" value="Unassembled WGS sequence"/>
</dbReference>
<evidence type="ECO:0000256" key="2">
    <source>
        <dbReference type="PROSITE-ProRule" id="PRU00169"/>
    </source>
</evidence>
<organism evidence="4 5">
    <name type="scientific">Ideonella azotifigens</name>
    <dbReference type="NCBI Taxonomy" id="513160"/>
    <lineage>
        <taxon>Bacteria</taxon>
        <taxon>Pseudomonadati</taxon>
        <taxon>Pseudomonadota</taxon>
        <taxon>Betaproteobacteria</taxon>
        <taxon>Burkholderiales</taxon>
        <taxon>Sphaerotilaceae</taxon>
        <taxon>Ideonella</taxon>
    </lineage>
</organism>
<dbReference type="Gene3D" id="3.40.50.2300">
    <property type="match status" value="1"/>
</dbReference>
<dbReference type="SMART" id="SM00448">
    <property type="entry name" value="REC"/>
    <property type="match status" value="1"/>
</dbReference>
<dbReference type="PANTHER" id="PTHR45339:SF3">
    <property type="entry name" value="HISTIDINE KINASE"/>
    <property type="match status" value="1"/>
</dbReference>
<evidence type="ECO:0000256" key="1">
    <source>
        <dbReference type="ARBA" id="ARBA00022553"/>
    </source>
</evidence>
<dbReference type="EMBL" id="BAAAEW010000006">
    <property type="protein sequence ID" value="GAA0745688.1"/>
    <property type="molecule type" value="Genomic_DNA"/>
</dbReference>